<evidence type="ECO:0008006" key="4">
    <source>
        <dbReference type="Google" id="ProtNLM"/>
    </source>
</evidence>
<organism evidence="2 3">
    <name type="scientific">Nocardioides furvisabuli</name>
    <dbReference type="NCBI Taxonomy" id="375542"/>
    <lineage>
        <taxon>Bacteria</taxon>
        <taxon>Bacillati</taxon>
        <taxon>Actinomycetota</taxon>
        <taxon>Actinomycetes</taxon>
        <taxon>Propionibacteriales</taxon>
        <taxon>Nocardioidaceae</taxon>
        <taxon>Nocardioides</taxon>
    </lineage>
</organism>
<proteinExistence type="predicted"/>
<comment type="caution">
    <text evidence="2">The sequence shown here is derived from an EMBL/GenBank/DDBJ whole genome shotgun (WGS) entry which is preliminary data.</text>
</comment>
<sequence length="118" mass="12203">MPVASKTRIPAGTPITVSSKVKVTCSGAVSSTAPCAGSDPMSVAWAAAGDAGTTSSKAPRQASSSQAAAQVRAMRTPRARWVMTALTQPADRAVVTHDTWWQSDLLIEALPSARTHPC</sequence>
<feature type="compositionally biased region" description="Low complexity" evidence="1">
    <location>
        <begin position="55"/>
        <end position="72"/>
    </location>
</feature>
<protein>
    <recommendedName>
        <fullName evidence="4">Ig-like domain-containing protein</fullName>
    </recommendedName>
</protein>
<accession>A0ABN2XMM4</accession>
<gene>
    <name evidence="2" type="ORF">GCM10009726_30620</name>
</gene>
<reference evidence="3" key="1">
    <citation type="journal article" date="2019" name="Int. J. Syst. Evol. Microbiol.">
        <title>The Global Catalogue of Microorganisms (GCM) 10K type strain sequencing project: providing services to taxonomists for standard genome sequencing and annotation.</title>
        <authorList>
            <consortium name="The Broad Institute Genomics Platform"/>
            <consortium name="The Broad Institute Genome Sequencing Center for Infectious Disease"/>
            <person name="Wu L."/>
            <person name="Ma J."/>
        </authorList>
    </citation>
    <scope>NUCLEOTIDE SEQUENCE [LARGE SCALE GENOMIC DNA]</scope>
    <source>
        <strain evidence="3">JCM 13813</strain>
    </source>
</reference>
<evidence type="ECO:0000256" key="1">
    <source>
        <dbReference type="SAM" id="MobiDB-lite"/>
    </source>
</evidence>
<feature type="region of interest" description="Disordered" evidence="1">
    <location>
        <begin position="48"/>
        <end position="72"/>
    </location>
</feature>
<evidence type="ECO:0000313" key="2">
    <source>
        <dbReference type="EMBL" id="GAA2113247.1"/>
    </source>
</evidence>
<dbReference type="Proteomes" id="UP001501161">
    <property type="component" value="Unassembled WGS sequence"/>
</dbReference>
<name>A0ABN2XMM4_9ACTN</name>
<keyword evidence="3" id="KW-1185">Reference proteome</keyword>
<evidence type="ECO:0000313" key="3">
    <source>
        <dbReference type="Proteomes" id="UP001501161"/>
    </source>
</evidence>
<dbReference type="EMBL" id="BAAAMQ010000015">
    <property type="protein sequence ID" value="GAA2113247.1"/>
    <property type="molecule type" value="Genomic_DNA"/>
</dbReference>